<keyword evidence="2" id="KW-1185">Reference proteome</keyword>
<dbReference type="Proteomes" id="UP001523262">
    <property type="component" value="Unassembled WGS sequence"/>
</dbReference>
<evidence type="ECO:0008006" key="3">
    <source>
        <dbReference type="Google" id="ProtNLM"/>
    </source>
</evidence>
<evidence type="ECO:0000313" key="2">
    <source>
        <dbReference type="Proteomes" id="UP001523262"/>
    </source>
</evidence>
<evidence type="ECO:0000313" key="1">
    <source>
        <dbReference type="EMBL" id="MCM2534133.1"/>
    </source>
</evidence>
<gene>
    <name evidence="1" type="ORF">NDK43_19410</name>
</gene>
<reference evidence="1 2" key="1">
    <citation type="submission" date="2022-06" db="EMBL/GenBank/DDBJ databases">
        <authorList>
            <person name="Jeon C.O."/>
        </authorList>
    </citation>
    <scope>NUCLEOTIDE SEQUENCE [LARGE SCALE GENOMIC DNA]</scope>
    <source>
        <strain evidence="1 2">KCTC 13943</strain>
    </source>
</reference>
<dbReference type="EMBL" id="JAMQCR010000001">
    <property type="protein sequence ID" value="MCM2534133.1"/>
    <property type="molecule type" value="Genomic_DNA"/>
</dbReference>
<sequence length="72" mass="8465">MEQQQQEGIYRGIKLADSVKLYKKDGSFYKKTKKGLDSFLDLLEEKSHEVLSKYVKIMDKMLIDFKCGHKPH</sequence>
<protein>
    <recommendedName>
        <fullName evidence="3">Transposase</fullName>
    </recommendedName>
</protein>
<proteinExistence type="predicted"/>
<organism evidence="1 2">
    <name type="scientific">Neobacillus pocheonensis</name>
    <dbReference type="NCBI Taxonomy" id="363869"/>
    <lineage>
        <taxon>Bacteria</taxon>
        <taxon>Bacillati</taxon>
        <taxon>Bacillota</taxon>
        <taxon>Bacilli</taxon>
        <taxon>Bacillales</taxon>
        <taxon>Bacillaceae</taxon>
        <taxon>Neobacillus</taxon>
    </lineage>
</organism>
<accession>A0ABT0WCZ9</accession>
<name>A0ABT0WCZ9_9BACI</name>
<comment type="caution">
    <text evidence="1">The sequence shown here is derived from an EMBL/GenBank/DDBJ whole genome shotgun (WGS) entry which is preliminary data.</text>
</comment>